<reference evidence="1" key="1">
    <citation type="journal article" date="2015" name="Nature">
        <title>Complex archaea that bridge the gap between prokaryotes and eukaryotes.</title>
        <authorList>
            <person name="Spang A."/>
            <person name="Saw J.H."/>
            <person name="Jorgensen S.L."/>
            <person name="Zaremba-Niedzwiedzka K."/>
            <person name="Martijn J."/>
            <person name="Lind A.E."/>
            <person name="van Eijk R."/>
            <person name="Schleper C."/>
            <person name="Guy L."/>
            <person name="Ettema T.J."/>
        </authorList>
    </citation>
    <scope>NUCLEOTIDE SEQUENCE</scope>
</reference>
<organism evidence="1">
    <name type="scientific">marine sediment metagenome</name>
    <dbReference type="NCBI Taxonomy" id="412755"/>
    <lineage>
        <taxon>unclassified sequences</taxon>
        <taxon>metagenomes</taxon>
        <taxon>ecological metagenomes</taxon>
    </lineage>
</organism>
<sequence length="48" mass="5220">MSSSFPLTIEIGGIADVDPLDGSTPIWIRRLDKKIIINSHQAVGMNPD</sequence>
<gene>
    <name evidence="1" type="ORF">LCGC14_1375140</name>
</gene>
<protein>
    <submittedName>
        <fullName evidence="1">Uncharacterized protein</fullName>
    </submittedName>
</protein>
<evidence type="ECO:0000313" key="1">
    <source>
        <dbReference type="EMBL" id="KKM76932.1"/>
    </source>
</evidence>
<name>A0A0F9N691_9ZZZZ</name>
<proteinExistence type="predicted"/>
<dbReference type="EMBL" id="LAZR01008723">
    <property type="protein sequence ID" value="KKM76932.1"/>
    <property type="molecule type" value="Genomic_DNA"/>
</dbReference>
<dbReference type="AlphaFoldDB" id="A0A0F9N691"/>
<accession>A0A0F9N691</accession>
<comment type="caution">
    <text evidence="1">The sequence shown here is derived from an EMBL/GenBank/DDBJ whole genome shotgun (WGS) entry which is preliminary data.</text>
</comment>